<evidence type="ECO:0000256" key="2">
    <source>
        <dbReference type="SAM" id="MobiDB-lite"/>
    </source>
</evidence>
<feature type="region of interest" description="Disordered" evidence="2">
    <location>
        <begin position="242"/>
        <end position="265"/>
    </location>
</feature>
<sequence>MSRSQYPENTGASKKGPHIQTCMIFSSQNPPEKSHTTAIPHFTSRGNHLLSSVRRHPAHVPLDTLLEESLAREDPDRMFFVTSASTGARKGFWLPGADDSFEYTDAPTPPERQNKHQRRKTNKHLLLLELAEERQRRLYDAVPDYQDQTDFNDGAERPARAKSGEGEVARPGSECDDATREHGPEECDEAMVRPKAIPAAQHCADEAAPADCENWKAGTAECDEQFRMEIRLSEVGSGLFETASHSSSDRHKALAEETTETADQAERRKLVERYKVALLQHLNFARQPGSERYDEHLIDISHSAIRSFNETLPSESPPALAVVSTGAAERDETIAILRRRIAELEVRNRFLEGLHDTGAFDEWRVILRR</sequence>
<reference evidence="3" key="1">
    <citation type="journal article" date="2020" name="Stud. Mycol.">
        <title>101 Dothideomycetes genomes: a test case for predicting lifestyles and emergence of pathogens.</title>
        <authorList>
            <person name="Haridas S."/>
            <person name="Albert R."/>
            <person name="Binder M."/>
            <person name="Bloem J."/>
            <person name="Labutti K."/>
            <person name="Salamov A."/>
            <person name="Andreopoulos B."/>
            <person name="Baker S."/>
            <person name="Barry K."/>
            <person name="Bills G."/>
            <person name="Bluhm B."/>
            <person name="Cannon C."/>
            <person name="Castanera R."/>
            <person name="Culley D."/>
            <person name="Daum C."/>
            <person name="Ezra D."/>
            <person name="Gonzalez J."/>
            <person name="Henrissat B."/>
            <person name="Kuo A."/>
            <person name="Liang C."/>
            <person name="Lipzen A."/>
            <person name="Lutzoni F."/>
            <person name="Magnuson J."/>
            <person name="Mondo S."/>
            <person name="Nolan M."/>
            <person name="Ohm R."/>
            <person name="Pangilinan J."/>
            <person name="Park H.-J."/>
            <person name="Ramirez L."/>
            <person name="Alfaro M."/>
            <person name="Sun H."/>
            <person name="Tritt A."/>
            <person name="Yoshinaga Y."/>
            <person name="Zwiers L.-H."/>
            <person name="Turgeon B."/>
            <person name="Goodwin S."/>
            <person name="Spatafora J."/>
            <person name="Crous P."/>
            <person name="Grigoriev I."/>
        </authorList>
    </citation>
    <scope>NUCLEOTIDE SEQUENCE</scope>
    <source>
        <strain evidence="3">CBS 627.86</strain>
    </source>
</reference>
<evidence type="ECO:0000313" key="4">
    <source>
        <dbReference type="Proteomes" id="UP000799770"/>
    </source>
</evidence>
<protein>
    <submittedName>
        <fullName evidence="3">Uncharacterized protein</fullName>
    </submittedName>
</protein>
<feature type="coiled-coil region" evidence="1">
    <location>
        <begin position="327"/>
        <end position="354"/>
    </location>
</feature>
<keyword evidence="1" id="KW-0175">Coiled coil</keyword>
<dbReference type="Proteomes" id="UP000799770">
    <property type="component" value="Unassembled WGS sequence"/>
</dbReference>
<feature type="region of interest" description="Disordered" evidence="2">
    <location>
        <begin position="141"/>
        <end position="187"/>
    </location>
</feature>
<accession>A0A6A5YDU9</accession>
<dbReference type="EMBL" id="ML977386">
    <property type="protein sequence ID" value="KAF2105276.1"/>
    <property type="molecule type" value="Genomic_DNA"/>
</dbReference>
<dbReference type="AlphaFoldDB" id="A0A6A5YDU9"/>
<feature type="compositionally biased region" description="Basic and acidic residues" evidence="2">
    <location>
        <begin position="154"/>
        <end position="168"/>
    </location>
</feature>
<evidence type="ECO:0000256" key="1">
    <source>
        <dbReference type="SAM" id="Coils"/>
    </source>
</evidence>
<feature type="region of interest" description="Disordered" evidence="2">
    <location>
        <begin position="102"/>
        <end position="121"/>
    </location>
</feature>
<organism evidence="3 4">
    <name type="scientific">Lophiotrema nucula</name>
    <dbReference type="NCBI Taxonomy" id="690887"/>
    <lineage>
        <taxon>Eukaryota</taxon>
        <taxon>Fungi</taxon>
        <taxon>Dikarya</taxon>
        <taxon>Ascomycota</taxon>
        <taxon>Pezizomycotina</taxon>
        <taxon>Dothideomycetes</taxon>
        <taxon>Pleosporomycetidae</taxon>
        <taxon>Pleosporales</taxon>
        <taxon>Lophiotremataceae</taxon>
        <taxon>Lophiotrema</taxon>
    </lineage>
</organism>
<evidence type="ECO:0000313" key="3">
    <source>
        <dbReference type="EMBL" id="KAF2105276.1"/>
    </source>
</evidence>
<proteinExistence type="predicted"/>
<keyword evidence="4" id="KW-1185">Reference proteome</keyword>
<name>A0A6A5YDU9_9PLEO</name>
<gene>
    <name evidence="3" type="ORF">BDV96DRAFT_592772</name>
</gene>